<sequence length="128" mass="15132">MPWVMDFSVEPEETLDTGWRYLSKSKWRLTKGDEPLDFTYKARRLPVSVLRMAVHSVCEPNEYPSSMLRGCTNEPLTIECNPDFYCDPQSKYGENKLAHKEYDGVLEVERREQLLWYNSKITVAEKRY</sequence>
<accession>A0ACB7XRZ1</accession>
<evidence type="ECO:0000313" key="1">
    <source>
        <dbReference type="EMBL" id="KAH7843492.1"/>
    </source>
</evidence>
<organism evidence="1 2">
    <name type="scientific">Vaccinium darrowii</name>
    <dbReference type="NCBI Taxonomy" id="229202"/>
    <lineage>
        <taxon>Eukaryota</taxon>
        <taxon>Viridiplantae</taxon>
        <taxon>Streptophyta</taxon>
        <taxon>Embryophyta</taxon>
        <taxon>Tracheophyta</taxon>
        <taxon>Spermatophyta</taxon>
        <taxon>Magnoliopsida</taxon>
        <taxon>eudicotyledons</taxon>
        <taxon>Gunneridae</taxon>
        <taxon>Pentapetalae</taxon>
        <taxon>asterids</taxon>
        <taxon>Ericales</taxon>
        <taxon>Ericaceae</taxon>
        <taxon>Vaccinioideae</taxon>
        <taxon>Vaccinieae</taxon>
        <taxon>Vaccinium</taxon>
    </lineage>
</organism>
<evidence type="ECO:0000313" key="2">
    <source>
        <dbReference type="Proteomes" id="UP000828048"/>
    </source>
</evidence>
<name>A0ACB7XRZ1_9ERIC</name>
<comment type="caution">
    <text evidence="1">The sequence shown here is derived from an EMBL/GenBank/DDBJ whole genome shotgun (WGS) entry which is preliminary data.</text>
</comment>
<protein>
    <submittedName>
        <fullName evidence="1">Uncharacterized protein</fullName>
    </submittedName>
</protein>
<dbReference type="Proteomes" id="UP000828048">
    <property type="component" value="Chromosome 1"/>
</dbReference>
<reference evidence="1 2" key="1">
    <citation type="journal article" date="2021" name="Hortic Res">
        <title>High-quality reference genome and annotation aids understanding of berry development for evergreen blueberry (Vaccinium darrowii).</title>
        <authorList>
            <person name="Yu J."/>
            <person name="Hulse-Kemp A.M."/>
            <person name="Babiker E."/>
            <person name="Staton M."/>
        </authorList>
    </citation>
    <scope>NUCLEOTIDE SEQUENCE [LARGE SCALE GENOMIC DNA]</scope>
    <source>
        <strain evidence="2">cv. NJ 8807/NJ 8810</strain>
        <tissue evidence="1">Young leaf</tissue>
    </source>
</reference>
<gene>
    <name evidence="1" type="ORF">Vadar_017211</name>
</gene>
<proteinExistence type="predicted"/>
<dbReference type="EMBL" id="CM037151">
    <property type="protein sequence ID" value="KAH7843492.1"/>
    <property type="molecule type" value="Genomic_DNA"/>
</dbReference>
<keyword evidence="2" id="KW-1185">Reference proteome</keyword>